<accession>A0A1E2RVZ9</accession>
<keyword evidence="2" id="KW-1185">Reference proteome</keyword>
<protein>
    <submittedName>
        <fullName evidence="1">Uncharacterized protein</fullName>
    </submittedName>
</protein>
<name>A0A1E2RVZ9_9HYPH</name>
<evidence type="ECO:0000313" key="1">
    <source>
        <dbReference type="EMBL" id="ODA66391.1"/>
    </source>
</evidence>
<dbReference type="STRING" id="1177755.A7A08_02789"/>
<gene>
    <name evidence="1" type="ORF">A7A08_02789</name>
</gene>
<organism evidence="1 2">
    <name type="scientific">Methyloligella halotolerans</name>
    <dbReference type="NCBI Taxonomy" id="1177755"/>
    <lineage>
        <taxon>Bacteria</taxon>
        <taxon>Pseudomonadati</taxon>
        <taxon>Pseudomonadota</taxon>
        <taxon>Alphaproteobacteria</taxon>
        <taxon>Hyphomicrobiales</taxon>
        <taxon>Hyphomicrobiaceae</taxon>
        <taxon>Methyloligella</taxon>
    </lineage>
</organism>
<proteinExistence type="predicted"/>
<sequence length="120" mass="13113">MANLRNAKNIVDQLKSKRVNDRPPHLVLNQVGVPKRPEISIKDFAQALDLDPTVVIDFDAPLFGTAANNGQMIEEVSDKSKAAEQFRALAYRLTGRVDNRTQSSSMFGSILSSLGLSKSA</sequence>
<dbReference type="EMBL" id="MASI01000008">
    <property type="protein sequence ID" value="ODA66391.1"/>
    <property type="molecule type" value="Genomic_DNA"/>
</dbReference>
<dbReference type="InterPro" id="IPR027417">
    <property type="entry name" value="P-loop_NTPase"/>
</dbReference>
<dbReference type="Gene3D" id="3.40.50.300">
    <property type="entry name" value="P-loop containing nucleotide triphosphate hydrolases"/>
    <property type="match status" value="1"/>
</dbReference>
<reference evidence="1 2" key="1">
    <citation type="submission" date="2016-07" db="EMBL/GenBank/DDBJ databases">
        <title>Draft genome sequence of Methyloligella halotolerans C2T (VKM B-2706T=CCUG 61687T=DSM 25045T), a halotolerant polyhydroxybutyrate accumulating methylotroph.</title>
        <authorList>
            <person name="Vasilenko O.V."/>
            <person name="Doronina N.V."/>
            <person name="Poroshina M.N."/>
            <person name="Tarlachkov S.V."/>
            <person name="Trotsenko Y.A."/>
        </authorList>
    </citation>
    <scope>NUCLEOTIDE SEQUENCE [LARGE SCALE GENOMIC DNA]</scope>
    <source>
        <strain evidence="1 2">VKM B-2706</strain>
    </source>
</reference>
<dbReference type="AlphaFoldDB" id="A0A1E2RVZ9"/>
<comment type="caution">
    <text evidence="1">The sequence shown here is derived from an EMBL/GenBank/DDBJ whole genome shotgun (WGS) entry which is preliminary data.</text>
</comment>
<dbReference type="RefSeq" id="WP_245290942.1">
    <property type="nucleotide sequence ID" value="NZ_MASI01000008.1"/>
</dbReference>
<dbReference type="SUPFAM" id="SSF52540">
    <property type="entry name" value="P-loop containing nucleoside triphosphate hydrolases"/>
    <property type="match status" value="1"/>
</dbReference>
<evidence type="ECO:0000313" key="2">
    <source>
        <dbReference type="Proteomes" id="UP000095087"/>
    </source>
</evidence>
<dbReference type="Proteomes" id="UP000095087">
    <property type="component" value="Unassembled WGS sequence"/>
</dbReference>
<dbReference type="PATRIC" id="fig|1177755.3.peg.2811"/>